<dbReference type="PROSITE" id="PS50235">
    <property type="entry name" value="USP_3"/>
    <property type="match status" value="1"/>
</dbReference>
<dbReference type="PANTHER" id="PTHR21646:SF24">
    <property type="entry name" value="UBIQUITIN CARBOXYL-TERMINAL HYDROLASE"/>
    <property type="match status" value="1"/>
</dbReference>
<sequence length="457" mass="52222">MGAGCCSRSVEQNEDLLAKKDSTENSTDTAPPAKITQGYISIANRFNSTHVEKEALFGVGGLENLGKTCFVNSALQCLSNCQPLTDYFLSGVYEDEINMHNPHGTQGELTLSVAEVITTQWIESYDCIVPKNLVETIYKYGSQFDRETEQDVHEFLSFLLDKMHEDLNRVGKSPMLNGLKISGNSEELLAAKAWQDHLKGNSSVIVDLFQGQLKSTLVCQECSYLSRKFDVFMYLSLPLTKLTGMITLQECLNEFTKDENLEKGWICPQCERPVVSNKKFDIWKVPPILIIHLKRFKYIQGNFGKNKAFVDFPVVGLDLSGFVSSEQKEPPIYDLFAKIDHEGKLKAGHYYAVARNCRDNKWYKFDDEDVCETEESEIVNDKAYLLFYHKSSVGEFHRQSKNMPDLWPHIMKNLERKRRMTYDMGESAPPSVGFKKELFAVKEEMEDSQMFTRISRK</sequence>
<accession>A0AAU9K0I5</accession>
<evidence type="ECO:0000256" key="2">
    <source>
        <dbReference type="ARBA" id="ARBA00009085"/>
    </source>
</evidence>
<dbReference type="GO" id="GO:0016579">
    <property type="term" value="P:protein deubiquitination"/>
    <property type="evidence" value="ECO:0007669"/>
    <property type="project" value="InterPro"/>
</dbReference>
<evidence type="ECO:0000259" key="8">
    <source>
        <dbReference type="PROSITE" id="PS50235"/>
    </source>
</evidence>
<comment type="similarity">
    <text evidence="2">Belongs to the peptidase C19 family.</text>
</comment>
<evidence type="ECO:0000313" key="10">
    <source>
        <dbReference type="Proteomes" id="UP001162131"/>
    </source>
</evidence>
<reference evidence="9" key="1">
    <citation type="submission" date="2021-09" db="EMBL/GenBank/DDBJ databases">
        <authorList>
            <consortium name="AG Swart"/>
            <person name="Singh M."/>
            <person name="Singh A."/>
            <person name="Seah K."/>
            <person name="Emmerich C."/>
        </authorList>
    </citation>
    <scope>NUCLEOTIDE SEQUENCE</scope>
    <source>
        <strain evidence="9">ATCC30299</strain>
    </source>
</reference>
<evidence type="ECO:0000256" key="3">
    <source>
        <dbReference type="ARBA" id="ARBA00012759"/>
    </source>
</evidence>
<dbReference type="GO" id="GO:0004843">
    <property type="term" value="F:cysteine-type deubiquitinase activity"/>
    <property type="evidence" value="ECO:0007669"/>
    <property type="project" value="UniProtKB-EC"/>
</dbReference>
<dbReference type="InterPro" id="IPR038765">
    <property type="entry name" value="Papain-like_cys_pep_sf"/>
</dbReference>
<keyword evidence="5" id="KW-0833">Ubl conjugation pathway</keyword>
<protein>
    <recommendedName>
        <fullName evidence="3">ubiquitinyl hydrolase 1</fullName>
        <ecNumber evidence="3">3.4.19.12</ecNumber>
    </recommendedName>
</protein>
<evidence type="ECO:0000256" key="1">
    <source>
        <dbReference type="ARBA" id="ARBA00000707"/>
    </source>
</evidence>
<dbReference type="Proteomes" id="UP001162131">
    <property type="component" value="Unassembled WGS sequence"/>
</dbReference>
<name>A0AAU9K0I5_9CILI</name>
<gene>
    <name evidence="9" type="ORF">BSTOLATCC_MIC57885</name>
</gene>
<feature type="domain" description="USP" evidence="8">
    <location>
        <begin position="60"/>
        <end position="391"/>
    </location>
</feature>
<keyword evidence="10" id="KW-1185">Reference proteome</keyword>
<comment type="caution">
    <text evidence="9">The sequence shown here is derived from an EMBL/GenBank/DDBJ whole genome shotgun (WGS) entry which is preliminary data.</text>
</comment>
<dbReference type="InterPro" id="IPR050185">
    <property type="entry name" value="Ub_carboxyl-term_hydrolase"/>
</dbReference>
<dbReference type="SUPFAM" id="SSF54001">
    <property type="entry name" value="Cysteine proteinases"/>
    <property type="match status" value="1"/>
</dbReference>
<keyword evidence="4" id="KW-0645">Protease</keyword>
<evidence type="ECO:0000256" key="6">
    <source>
        <dbReference type="ARBA" id="ARBA00022801"/>
    </source>
</evidence>
<organism evidence="9 10">
    <name type="scientific">Blepharisma stoltei</name>
    <dbReference type="NCBI Taxonomy" id="1481888"/>
    <lineage>
        <taxon>Eukaryota</taxon>
        <taxon>Sar</taxon>
        <taxon>Alveolata</taxon>
        <taxon>Ciliophora</taxon>
        <taxon>Postciliodesmatophora</taxon>
        <taxon>Heterotrichea</taxon>
        <taxon>Heterotrichida</taxon>
        <taxon>Blepharismidae</taxon>
        <taxon>Blepharisma</taxon>
    </lineage>
</organism>
<evidence type="ECO:0000256" key="7">
    <source>
        <dbReference type="ARBA" id="ARBA00022807"/>
    </source>
</evidence>
<dbReference type="CDD" id="cd02674">
    <property type="entry name" value="Peptidase_C19R"/>
    <property type="match status" value="1"/>
</dbReference>
<dbReference type="EC" id="3.4.19.12" evidence="3"/>
<keyword evidence="7" id="KW-0788">Thiol protease</keyword>
<dbReference type="GO" id="GO:0006508">
    <property type="term" value="P:proteolysis"/>
    <property type="evidence" value="ECO:0007669"/>
    <property type="project" value="UniProtKB-KW"/>
</dbReference>
<comment type="catalytic activity">
    <reaction evidence="1">
        <text>Thiol-dependent hydrolysis of ester, thioester, amide, peptide and isopeptide bonds formed by the C-terminal Gly of ubiquitin (a 76-residue protein attached to proteins as an intracellular targeting signal).</text>
        <dbReference type="EC" id="3.4.19.12"/>
    </reaction>
</comment>
<evidence type="ECO:0000313" key="9">
    <source>
        <dbReference type="EMBL" id="CAG9333065.1"/>
    </source>
</evidence>
<evidence type="ECO:0000256" key="4">
    <source>
        <dbReference type="ARBA" id="ARBA00022670"/>
    </source>
</evidence>
<proteinExistence type="inferred from homology"/>
<evidence type="ECO:0000256" key="5">
    <source>
        <dbReference type="ARBA" id="ARBA00022786"/>
    </source>
</evidence>
<dbReference type="Gene3D" id="3.90.70.10">
    <property type="entry name" value="Cysteine proteinases"/>
    <property type="match status" value="1"/>
</dbReference>
<dbReference type="InterPro" id="IPR001394">
    <property type="entry name" value="Peptidase_C19_UCH"/>
</dbReference>
<dbReference type="PANTHER" id="PTHR21646">
    <property type="entry name" value="UBIQUITIN CARBOXYL-TERMINAL HYDROLASE"/>
    <property type="match status" value="1"/>
</dbReference>
<dbReference type="Pfam" id="PF00443">
    <property type="entry name" value="UCH"/>
    <property type="match status" value="1"/>
</dbReference>
<dbReference type="InterPro" id="IPR028889">
    <property type="entry name" value="USP"/>
</dbReference>
<dbReference type="AlphaFoldDB" id="A0AAU9K0I5"/>
<dbReference type="EMBL" id="CAJZBQ010000056">
    <property type="protein sequence ID" value="CAG9333065.1"/>
    <property type="molecule type" value="Genomic_DNA"/>
</dbReference>
<keyword evidence="6" id="KW-0378">Hydrolase</keyword>